<keyword evidence="4 10" id="KW-0436">Ligase</keyword>
<dbReference type="InterPro" id="IPR036651">
    <property type="entry name" value="Gln_synt_N_sf"/>
</dbReference>
<dbReference type="SUPFAM" id="SSF54368">
    <property type="entry name" value="Glutamine synthetase, N-terminal domain"/>
    <property type="match status" value="1"/>
</dbReference>
<keyword evidence="5 10" id="KW-0547">Nucleotide-binding</keyword>
<dbReference type="Pfam" id="PF00120">
    <property type="entry name" value="Gln-synt_C"/>
    <property type="match status" value="1"/>
</dbReference>
<dbReference type="InterPro" id="IPR027303">
    <property type="entry name" value="Gln_synth_gly_rich_site"/>
</dbReference>
<keyword evidence="6 10" id="KW-0067">ATP-binding</keyword>
<name>A0A3G7GJU7_POCDA</name>
<dbReference type="Pfam" id="PF03951">
    <property type="entry name" value="Gln-synt_N"/>
    <property type="match status" value="1"/>
</dbReference>
<dbReference type="InterPro" id="IPR027302">
    <property type="entry name" value="Gln_synth_N_conserv_site"/>
</dbReference>
<dbReference type="GO" id="GO:0005524">
    <property type="term" value="F:ATP binding"/>
    <property type="evidence" value="ECO:0007669"/>
    <property type="project" value="UniProtKB-KW"/>
</dbReference>
<protein>
    <recommendedName>
        <fullName evidence="3 10">Glutamine synthetase</fullName>
        <ecNumber evidence="3 10">6.3.1.2</ecNumber>
    </recommendedName>
</protein>
<dbReference type="EMBL" id="MG203934">
    <property type="protein sequence ID" value="AZC99208.1"/>
    <property type="molecule type" value="mRNA"/>
</dbReference>
<dbReference type="FunFam" id="3.30.590.10:FF:000004">
    <property type="entry name" value="Glutamine synthetase"/>
    <property type="match status" value="1"/>
</dbReference>
<evidence type="ECO:0000256" key="10">
    <source>
        <dbReference type="RuleBase" id="RU004356"/>
    </source>
</evidence>
<evidence type="ECO:0000256" key="6">
    <source>
        <dbReference type="ARBA" id="ARBA00022840"/>
    </source>
</evidence>
<comment type="subunit">
    <text evidence="2">Homooctamer.</text>
</comment>
<evidence type="ECO:0000256" key="3">
    <source>
        <dbReference type="ARBA" id="ARBA00012937"/>
    </source>
</evidence>
<dbReference type="OrthoDB" id="1936100at2759"/>
<dbReference type="PROSITE" id="PS00180">
    <property type="entry name" value="GLNA_1"/>
    <property type="match status" value="1"/>
</dbReference>
<evidence type="ECO:0000256" key="5">
    <source>
        <dbReference type="ARBA" id="ARBA00022741"/>
    </source>
</evidence>
<dbReference type="InterPro" id="IPR050292">
    <property type="entry name" value="Glutamine_Synthetase"/>
</dbReference>
<evidence type="ECO:0000256" key="9">
    <source>
        <dbReference type="RuleBase" id="RU000384"/>
    </source>
</evidence>
<comment type="similarity">
    <text evidence="1 8 9">Belongs to the glutamine synthetase family.</text>
</comment>
<dbReference type="PROSITE" id="PS51987">
    <property type="entry name" value="GS_CATALYTIC"/>
    <property type="match status" value="1"/>
</dbReference>
<evidence type="ECO:0000259" key="11">
    <source>
        <dbReference type="PROSITE" id="PS51986"/>
    </source>
</evidence>
<feature type="domain" description="GS catalytic" evidence="12">
    <location>
        <begin position="107"/>
        <end position="362"/>
    </location>
</feature>
<dbReference type="InterPro" id="IPR008146">
    <property type="entry name" value="Gln_synth_cat_dom"/>
</dbReference>
<dbReference type="SMART" id="SM01230">
    <property type="entry name" value="Gln-synt_C"/>
    <property type="match status" value="1"/>
</dbReference>
<dbReference type="GO" id="GO:0004356">
    <property type="term" value="F:glutamine synthetase activity"/>
    <property type="evidence" value="ECO:0007669"/>
    <property type="project" value="UniProtKB-EC"/>
</dbReference>
<dbReference type="PROSITE" id="PS51986">
    <property type="entry name" value="GS_BETA_GRASP"/>
    <property type="match status" value="1"/>
</dbReference>
<dbReference type="GO" id="GO:0006542">
    <property type="term" value="P:glutamine biosynthetic process"/>
    <property type="evidence" value="ECO:0007669"/>
    <property type="project" value="InterPro"/>
</dbReference>
<dbReference type="PROSITE" id="PS00181">
    <property type="entry name" value="GLNA_ATP"/>
    <property type="match status" value="1"/>
</dbReference>
<proteinExistence type="evidence at transcript level"/>
<evidence type="ECO:0000256" key="7">
    <source>
        <dbReference type="ARBA" id="ARBA00049436"/>
    </source>
</evidence>
<feature type="domain" description="GS beta-grasp" evidence="11">
    <location>
        <begin position="18"/>
        <end position="100"/>
    </location>
</feature>
<dbReference type="Gene3D" id="3.10.20.70">
    <property type="entry name" value="Glutamine synthetase, N-terminal domain"/>
    <property type="match status" value="1"/>
</dbReference>
<dbReference type="InterPro" id="IPR014746">
    <property type="entry name" value="Gln_synth/guanido_kin_cat_dom"/>
</dbReference>
<dbReference type="InterPro" id="IPR008147">
    <property type="entry name" value="Gln_synt_N"/>
</dbReference>
<dbReference type="PANTHER" id="PTHR20852:SF57">
    <property type="entry name" value="GLUTAMINE SYNTHETASE 2 CYTOPLASMIC"/>
    <property type="match status" value="1"/>
</dbReference>
<sequence length="362" mass="40685">MTESNPLVEKYMSLDQGGQVQVLYVWIDGTGENMRCKTKTVESEPITPQDLPVWNFDGSSTFQAEGCNSDVYLHPVALFRDPFRRGKNKIALCETYNFDHKPGVCNHRLPCNKAMEHENVKAAIPWFGIEQEYTLLDKDGHPLGWPKGGFPGPQGPYYCAVGTGKVFGRDVVEAHYRACLYAGVKIAGTNAEVMPAQWEYQVGPCEGISMGDQLWVSRYLLHRVAEDFGYKVSFDPKPMPGDWNGAGAHTNYSTLAMREEHGIKVIYEAIEKLSLHHDYHISMYDPKGGEDNKRRLTGRHETASIDYFSHGVANRGASVRIPRQCAEDGYGYLEDRRPASNCDPYRVTEAIVQTTILGHKKE</sequence>
<dbReference type="PANTHER" id="PTHR20852">
    <property type="entry name" value="GLUTAMINE SYNTHETASE"/>
    <property type="match status" value="1"/>
</dbReference>
<dbReference type="Gene3D" id="3.30.590.10">
    <property type="entry name" value="Glutamine synthetase/guanido kinase, catalytic domain"/>
    <property type="match status" value="1"/>
</dbReference>
<evidence type="ECO:0000256" key="2">
    <source>
        <dbReference type="ARBA" id="ARBA00011823"/>
    </source>
</evidence>
<reference evidence="13" key="1">
    <citation type="journal article" date="2018" name="Mol. Biol. Rep.">
        <title>Possible roles of glutamine synthetase in responding to environmental changes in a scleractinian coral.</title>
        <authorList>
            <person name="Su Y."/>
            <person name="Zhou Z."/>
            <person name="Yu X."/>
        </authorList>
    </citation>
    <scope>NUCLEOTIDE SEQUENCE</scope>
</reference>
<organism evidence="13">
    <name type="scientific">Pocillopora damicornis</name>
    <name type="common">Cauliflower coral</name>
    <name type="synonym">Millepora damicornis</name>
    <dbReference type="NCBI Taxonomy" id="46731"/>
    <lineage>
        <taxon>Eukaryota</taxon>
        <taxon>Metazoa</taxon>
        <taxon>Cnidaria</taxon>
        <taxon>Anthozoa</taxon>
        <taxon>Hexacorallia</taxon>
        <taxon>Scleractinia</taxon>
        <taxon>Astrocoeniina</taxon>
        <taxon>Pocilloporidae</taxon>
        <taxon>Pocillopora</taxon>
    </lineage>
</organism>
<evidence type="ECO:0000313" key="13">
    <source>
        <dbReference type="EMBL" id="AZC99208.1"/>
    </source>
</evidence>
<comment type="catalytic activity">
    <reaction evidence="7 10">
        <text>L-glutamate + NH4(+) + ATP = L-glutamine + ADP + phosphate + H(+)</text>
        <dbReference type="Rhea" id="RHEA:16169"/>
        <dbReference type="ChEBI" id="CHEBI:15378"/>
        <dbReference type="ChEBI" id="CHEBI:28938"/>
        <dbReference type="ChEBI" id="CHEBI:29985"/>
        <dbReference type="ChEBI" id="CHEBI:30616"/>
        <dbReference type="ChEBI" id="CHEBI:43474"/>
        <dbReference type="ChEBI" id="CHEBI:58359"/>
        <dbReference type="ChEBI" id="CHEBI:456216"/>
        <dbReference type="EC" id="6.3.1.2"/>
    </reaction>
</comment>
<evidence type="ECO:0000256" key="1">
    <source>
        <dbReference type="ARBA" id="ARBA00009897"/>
    </source>
</evidence>
<dbReference type="GO" id="GO:0005737">
    <property type="term" value="C:cytoplasm"/>
    <property type="evidence" value="ECO:0007669"/>
    <property type="project" value="TreeGrafter"/>
</dbReference>
<dbReference type="AlphaFoldDB" id="A0A3G7GJU7"/>
<evidence type="ECO:0000256" key="4">
    <source>
        <dbReference type="ARBA" id="ARBA00022598"/>
    </source>
</evidence>
<evidence type="ECO:0000259" key="12">
    <source>
        <dbReference type="PROSITE" id="PS51987"/>
    </source>
</evidence>
<evidence type="ECO:0000256" key="8">
    <source>
        <dbReference type="PROSITE-ProRule" id="PRU01330"/>
    </source>
</evidence>
<accession>A0A3G7GJU7</accession>
<dbReference type="SUPFAM" id="SSF55931">
    <property type="entry name" value="Glutamine synthetase/guanido kinase"/>
    <property type="match status" value="1"/>
</dbReference>
<dbReference type="EC" id="6.3.1.2" evidence="3 10"/>
<dbReference type="FunFam" id="3.10.20.70:FF:000004">
    <property type="entry name" value="Glutamine synthetase"/>
    <property type="match status" value="1"/>
</dbReference>